<dbReference type="Proteomes" id="UP001456524">
    <property type="component" value="Unassembled WGS sequence"/>
</dbReference>
<keyword evidence="3" id="KW-1185">Reference proteome</keyword>
<sequence length="381" mass="42720">MARTKPHGKKSTKSKKSAKNGSSKMSPEQMLAEATTLLHTSQPEEALVKARHALAQLQPDTDSPPNAAALPAISLLGEINVELGDAETARDYFLVAAALDEDGSVPESQGGGAEKFLWLAQLCDEGGAESVAWFQKGVEVLRREIGEWESRPNSEEKTLALDEKKRKLANALCGVVEVYMTDLSWEEDAEQRCEALITEALLIHPNCPESLQTLASVRISQLRHEEARTALNMSMDLWKDLKPEDPKVPDFPVRISLARLLMEAEMEDEAIEVLERLVLEDDSSIEAWYLGGWCLHLMAEKKKDSEDAETIKGLLKTSRDWLTNSLRLYQMLEYEDERLQDHATELVEELNKILGPPVEGEEDFEEWEDDESVEDEDMEGT</sequence>
<gene>
    <name evidence="2" type="ORF">IWX90DRAFT_385699</name>
</gene>
<evidence type="ECO:0000313" key="3">
    <source>
        <dbReference type="Proteomes" id="UP001456524"/>
    </source>
</evidence>
<feature type="compositionally biased region" description="Acidic residues" evidence="1">
    <location>
        <begin position="359"/>
        <end position="381"/>
    </location>
</feature>
<feature type="region of interest" description="Disordered" evidence="1">
    <location>
        <begin position="1"/>
        <end position="43"/>
    </location>
</feature>
<organism evidence="2 3">
    <name type="scientific">Phyllosticta citrichinensis</name>
    <dbReference type="NCBI Taxonomy" id="1130410"/>
    <lineage>
        <taxon>Eukaryota</taxon>
        <taxon>Fungi</taxon>
        <taxon>Dikarya</taxon>
        <taxon>Ascomycota</taxon>
        <taxon>Pezizomycotina</taxon>
        <taxon>Dothideomycetes</taxon>
        <taxon>Dothideomycetes incertae sedis</taxon>
        <taxon>Botryosphaeriales</taxon>
        <taxon>Phyllostictaceae</taxon>
        <taxon>Phyllosticta</taxon>
    </lineage>
</organism>
<evidence type="ECO:0000313" key="2">
    <source>
        <dbReference type="EMBL" id="KAK8166532.1"/>
    </source>
</evidence>
<name>A0ABR1XTB7_9PEZI</name>
<reference evidence="2 3" key="1">
    <citation type="journal article" date="2022" name="G3 (Bethesda)">
        <title>Enemy or ally: a genomic approach to elucidate the lifestyle of Phyllosticta citrichinaensis.</title>
        <authorList>
            <person name="Buijs V.A."/>
            <person name="Groenewald J.Z."/>
            <person name="Haridas S."/>
            <person name="LaButti K.M."/>
            <person name="Lipzen A."/>
            <person name="Martin F.M."/>
            <person name="Barry K."/>
            <person name="Grigoriev I.V."/>
            <person name="Crous P.W."/>
            <person name="Seidl M.F."/>
        </authorList>
    </citation>
    <scope>NUCLEOTIDE SEQUENCE [LARGE SCALE GENOMIC DNA]</scope>
    <source>
        <strain evidence="2 3">CBS 129764</strain>
    </source>
</reference>
<proteinExistence type="predicted"/>
<dbReference type="Gene3D" id="1.25.40.10">
    <property type="entry name" value="Tetratricopeptide repeat domain"/>
    <property type="match status" value="1"/>
</dbReference>
<feature type="compositionally biased region" description="Basic residues" evidence="1">
    <location>
        <begin position="1"/>
        <end position="18"/>
    </location>
</feature>
<protein>
    <submittedName>
        <fullName evidence="2">TPR domain-containing protein</fullName>
    </submittedName>
</protein>
<feature type="region of interest" description="Disordered" evidence="1">
    <location>
        <begin position="353"/>
        <end position="381"/>
    </location>
</feature>
<accession>A0ABR1XTB7</accession>
<evidence type="ECO:0000256" key="1">
    <source>
        <dbReference type="SAM" id="MobiDB-lite"/>
    </source>
</evidence>
<dbReference type="SUPFAM" id="SSF48452">
    <property type="entry name" value="TPR-like"/>
    <property type="match status" value="1"/>
</dbReference>
<dbReference type="InterPro" id="IPR011990">
    <property type="entry name" value="TPR-like_helical_dom_sf"/>
</dbReference>
<dbReference type="EMBL" id="JBBWUH010000005">
    <property type="protein sequence ID" value="KAK8166532.1"/>
    <property type="molecule type" value="Genomic_DNA"/>
</dbReference>
<comment type="caution">
    <text evidence="2">The sequence shown here is derived from an EMBL/GenBank/DDBJ whole genome shotgun (WGS) entry which is preliminary data.</text>
</comment>
<dbReference type="CDD" id="cd24142">
    <property type="entry name" value="ACL4-like"/>
    <property type="match status" value="1"/>
</dbReference>